<dbReference type="EMBL" id="CP050299">
    <property type="protein sequence ID" value="QND62170.1"/>
    <property type="molecule type" value="Genomic_DNA"/>
</dbReference>
<feature type="compositionally biased region" description="Polar residues" evidence="1">
    <location>
        <begin position="24"/>
        <end position="39"/>
    </location>
</feature>
<dbReference type="RefSeq" id="WP_183465583.1">
    <property type="nucleotide sequence ID" value="NZ_CP050299.1"/>
</dbReference>
<feature type="compositionally biased region" description="Gly residues" evidence="1">
    <location>
        <begin position="1"/>
        <end position="12"/>
    </location>
</feature>
<feature type="region of interest" description="Disordered" evidence="1">
    <location>
        <begin position="1"/>
        <end position="56"/>
    </location>
</feature>
<dbReference type="Proteomes" id="UP000515465">
    <property type="component" value="Plasmid p_1"/>
</dbReference>
<reference evidence="3" key="1">
    <citation type="journal article" date="2020" name="Mol. Plant Microbe">
        <title>Rhizobial microsymbionts of the narrowly endemic Oxytropis species growing in Kamchatka are characterized by significant genetic diversity and possess a set of genes that are associated with T3SS and T6SS secretion systems and can affect the development of symbiosis.</title>
        <authorList>
            <person name="Safronova V."/>
            <person name="Guro P."/>
            <person name="Sazanova A."/>
            <person name="Kuznetsova I."/>
            <person name="Belimov A."/>
            <person name="Yakubov V."/>
            <person name="Chirak E."/>
            <person name="Afonin A."/>
            <person name="Gogolev Y."/>
            <person name="Andronov E."/>
            <person name="Tikhonovich I."/>
        </authorList>
    </citation>
    <scope>NUCLEOTIDE SEQUENCE [LARGE SCALE GENOMIC DNA]</scope>
    <source>
        <strain evidence="3">583</strain>
        <plasmid evidence="3">p_1</plasmid>
    </source>
</reference>
<accession>A0A7G6T5Y8</accession>
<name>A0A7G6T5Y8_9HYPH</name>
<keyword evidence="2" id="KW-0614">Plasmid</keyword>
<geneLocation type="plasmid" evidence="2 3">
    <name>p_1</name>
</geneLocation>
<evidence type="ECO:0000313" key="2">
    <source>
        <dbReference type="EMBL" id="QND62170.1"/>
    </source>
</evidence>
<protein>
    <submittedName>
        <fullName evidence="2">Nodulation protein NopC</fullName>
    </submittedName>
</protein>
<evidence type="ECO:0000256" key="1">
    <source>
        <dbReference type="SAM" id="MobiDB-lite"/>
    </source>
</evidence>
<proteinExistence type="predicted"/>
<dbReference type="AlphaFoldDB" id="A0A7G6T5Y8"/>
<evidence type="ECO:0000313" key="3">
    <source>
        <dbReference type="Proteomes" id="UP000515465"/>
    </source>
</evidence>
<organism evidence="2 3">
    <name type="scientific">Mesorhizobium huakuii</name>
    <dbReference type="NCBI Taxonomy" id="28104"/>
    <lineage>
        <taxon>Bacteria</taxon>
        <taxon>Pseudomonadati</taxon>
        <taxon>Pseudomonadota</taxon>
        <taxon>Alphaproteobacteria</taxon>
        <taxon>Hyphomicrobiales</taxon>
        <taxon>Phyllobacteriaceae</taxon>
        <taxon>Mesorhizobium</taxon>
    </lineage>
</organism>
<sequence>MVAAIGSGGGNIGVSLAQKGHGHSNGQPHQGSTGSSGQNRPVGGSEPADRPTISDQAAVQSEFESTLRAIALQIASDAMDEAEDAMAETEEDA</sequence>
<gene>
    <name evidence="2" type="ORF">HB778_39580</name>
</gene>